<dbReference type="InterPro" id="IPR040624">
    <property type="entry name" value="HalOD1"/>
</dbReference>
<dbReference type="GeneID" id="73047037"/>
<sequence>MPSGNENGEGGVSDGQKRIYHRKVTPEVEEANRSLLRLVANLENCELTDLPPLYDQIDHLIEHLFSSPPPPEAQVEVEFSYYGYRIELDQSGNVSLMKLATASESTE</sequence>
<evidence type="ECO:0000313" key="4">
    <source>
        <dbReference type="Proteomes" id="UP001595945"/>
    </source>
</evidence>
<evidence type="ECO:0000313" key="3">
    <source>
        <dbReference type="EMBL" id="MFC4823776.1"/>
    </source>
</evidence>
<evidence type="ECO:0000256" key="1">
    <source>
        <dbReference type="SAM" id="MobiDB-lite"/>
    </source>
</evidence>
<dbReference type="Proteomes" id="UP001595945">
    <property type="component" value="Unassembled WGS sequence"/>
</dbReference>
<protein>
    <submittedName>
        <fullName evidence="3">HalOD1 output domain-containing protein</fullName>
    </submittedName>
</protein>
<accession>A0ABD5Q0S6</accession>
<evidence type="ECO:0000259" key="2">
    <source>
        <dbReference type="Pfam" id="PF18545"/>
    </source>
</evidence>
<dbReference type="EMBL" id="JBHSHT010000001">
    <property type="protein sequence ID" value="MFC4823776.1"/>
    <property type="molecule type" value="Genomic_DNA"/>
</dbReference>
<gene>
    <name evidence="3" type="ORF">ACFO9K_05840</name>
</gene>
<dbReference type="AlphaFoldDB" id="A0ABD5Q0S6"/>
<keyword evidence="4" id="KW-1185">Reference proteome</keyword>
<feature type="region of interest" description="Disordered" evidence="1">
    <location>
        <begin position="1"/>
        <end position="23"/>
    </location>
</feature>
<dbReference type="RefSeq" id="WP_254270360.1">
    <property type="nucleotide sequence ID" value="NZ_CP100401.1"/>
</dbReference>
<organism evidence="3 4">
    <name type="scientific">Halorussus aquaticus</name>
    <dbReference type="NCBI Taxonomy" id="2953748"/>
    <lineage>
        <taxon>Archaea</taxon>
        <taxon>Methanobacteriati</taxon>
        <taxon>Methanobacteriota</taxon>
        <taxon>Stenosarchaea group</taxon>
        <taxon>Halobacteria</taxon>
        <taxon>Halobacteriales</taxon>
        <taxon>Haladaptataceae</taxon>
        <taxon>Halorussus</taxon>
    </lineage>
</organism>
<proteinExistence type="predicted"/>
<reference evidence="3 4" key="1">
    <citation type="journal article" date="2019" name="Int. J. Syst. Evol. Microbiol.">
        <title>The Global Catalogue of Microorganisms (GCM) 10K type strain sequencing project: providing services to taxonomists for standard genome sequencing and annotation.</title>
        <authorList>
            <consortium name="The Broad Institute Genomics Platform"/>
            <consortium name="The Broad Institute Genome Sequencing Center for Infectious Disease"/>
            <person name="Wu L."/>
            <person name="Ma J."/>
        </authorList>
    </citation>
    <scope>NUCLEOTIDE SEQUENCE [LARGE SCALE GENOMIC DNA]</scope>
    <source>
        <strain evidence="3 4">XZYJ18</strain>
    </source>
</reference>
<feature type="domain" description="Halobacterial output" evidence="2">
    <location>
        <begin position="30"/>
        <end position="95"/>
    </location>
</feature>
<comment type="caution">
    <text evidence="3">The sequence shown here is derived from an EMBL/GenBank/DDBJ whole genome shotgun (WGS) entry which is preliminary data.</text>
</comment>
<name>A0ABD5Q0S6_9EURY</name>
<dbReference type="Pfam" id="PF18545">
    <property type="entry name" value="HalOD1"/>
    <property type="match status" value="1"/>
</dbReference>